<accession>A0A0D7CNN9</accession>
<name>A0A0D7CNN9_9ACTN</name>
<dbReference type="Gene3D" id="1.10.600.10">
    <property type="entry name" value="Farnesyl Diphosphate Synthase"/>
    <property type="match status" value="1"/>
</dbReference>
<evidence type="ECO:0008006" key="3">
    <source>
        <dbReference type="Google" id="ProtNLM"/>
    </source>
</evidence>
<sequence length="343" mass="37719">MGDTQTTAGLSDLIARWRRESQAVEDLMPWVRSRMAAVFSAVEPVPEHDPFDENMYRWGMSTGVYSAVNAHELAAMQCGLVVRRCMPNLPDQAREPVAMYLIWITAVDDGMVDHGSSLDEVAAVADGVLRRGETTSESPTARAMADLRRTLLERGGTDLLPILADLVGENLEAFRRKQTHLREDRLPPLNEYVALRGLDDSIRPMVAMHQWFLSPTSAEGAAATLLDELNRLAGQLGGLVNDLLGLPADLARPEFMNVVFALAQDYQVSLVTACRAAVAVVETLHERAEWVCNAIRTLPDGSPALVQQAEAALYWPDVLHLWTSTGSRHSPEHAYGPTSVRTL</sequence>
<reference evidence="1 2" key="1">
    <citation type="submission" date="2014-09" db="EMBL/GenBank/DDBJ databases">
        <title>Draft genome sequence of Streptomyces natalensis ATCC 27448, producer of the antifungal pimaricin.</title>
        <authorList>
            <person name="Mendes M.V."/>
            <person name="Beites T."/>
            <person name="Pires S."/>
            <person name="Santos C.L."/>
            <person name="Moradas-Ferreira P."/>
        </authorList>
    </citation>
    <scope>NUCLEOTIDE SEQUENCE [LARGE SCALE GENOMIC DNA]</scope>
    <source>
        <strain evidence="1 2">ATCC 27448</strain>
    </source>
</reference>
<protein>
    <recommendedName>
        <fullName evidence="3">Terpene synthase</fullName>
    </recommendedName>
</protein>
<dbReference type="SUPFAM" id="SSF48576">
    <property type="entry name" value="Terpenoid synthases"/>
    <property type="match status" value="1"/>
</dbReference>
<comment type="caution">
    <text evidence="1">The sequence shown here is derived from an EMBL/GenBank/DDBJ whole genome shotgun (WGS) entry which is preliminary data.</text>
</comment>
<gene>
    <name evidence="1" type="ORF">SNA_11320</name>
</gene>
<dbReference type="EMBL" id="JRKI01000016">
    <property type="protein sequence ID" value="KIZ17849.1"/>
    <property type="molecule type" value="Genomic_DNA"/>
</dbReference>
<organism evidence="1 2">
    <name type="scientific">Streptomyces natalensis ATCC 27448</name>
    <dbReference type="NCBI Taxonomy" id="1240678"/>
    <lineage>
        <taxon>Bacteria</taxon>
        <taxon>Bacillati</taxon>
        <taxon>Actinomycetota</taxon>
        <taxon>Actinomycetes</taxon>
        <taxon>Kitasatosporales</taxon>
        <taxon>Streptomycetaceae</taxon>
        <taxon>Streptomyces</taxon>
    </lineage>
</organism>
<proteinExistence type="predicted"/>
<keyword evidence="2" id="KW-1185">Reference proteome</keyword>
<dbReference type="AlphaFoldDB" id="A0A0D7CNN9"/>
<evidence type="ECO:0000313" key="1">
    <source>
        <dbReference type="EMBL" id="KIZ17849.1"/>
    </source>
</evidence>
<dbReference type="PATRIC" id="fig|1240678.4.peg.2376"/>
<evidence type="ECO:0000313" key="2">
    <source>
        <dbReference type="Proteomes" id="UP000032458"/>
    </source>
</evidence>
<dbReference type="RefSeq" id="WP_030063937.1">
    <property type="nucleotide sequence ID" value="NZ_JRKI01000016.1"/>
</dbReference>
<dbReference type="InterPro" id="IPR008949">
    <property type="entry name" value="Isoprenoid_synthase_dom_sf"/>
</dbReference>
<dbReference type="Proteomes" id="UP000032458">
    <property type="component" value="Unassembled WGS sequence"/>
</dbReference>
<dbReference type="Pfam" id="PF19086">
    <property type="entry name" value="Terpene_syn_C_2"/>
    <property type="match status" value="1"/>
</dbReference>